<dbReference type="SMART" id="SM00173">
    <property type="entry name" value="RAS"/>
    <property type="match status" value="1"/>
</dbReference>
<dbReference type="NCBIfam" id="TIGR00231">
    <property type="entry name" value="small_GTP"/>
    <property type="match status" value="1"/>
</dbReference>
<name>A0ABQ9Y4W7_9EUKA</name>
<dbReference type="InterPro" id="IPR027417">
    <property type="entry name" value="P-loop_NTPase"/>
</dbReference>
<dbReference type="EC" id="3.6.5.2" evidence="3"/>
<sequence>MSADSGEIRKKLVIVGDGAVGKTCLLMVYAKGEFPREYVPTYVHPLFLYISFLHCSLFFSSVFDNYVCQIPVGNKKLFLSLWDTAGQEEFDAIRPFSYPNTDITLVLFGIDNRPSFENVRTKWIPELKQHLDKKSKMILVGTKGDLRQSGASGLISQDEGKQLAKSIGAVKYMECSAMSNMGVKEVFEEAIRSCLTKEDGCTVL</sequence>
<dbReference type="PROSITE" id="PS51419">
    <property type="entry name" value="RAB"/>
    <property type="match status" value="1"/>
</dbReference>
<evidence type="ECO:0000313" key="3">
    <source>
        <dbReference type="EMBL" id="KAK2958781.1"/>
    </source>
</evidence>
<dbReference type="SMART" id="SM00174">
    <property type="entry name" value="RHO"/>
    <property type="match status" value="1"/>
</dbReference>
<evidence type="ECO:0000256" key="2">
    <source>
        <dbReference type="ARBA" id="ARBA00023134"/>
    </source>
</evidence>
<dbReference type="SMART" id="SM00175">
    <property type="entry name" value="RAB"/>
    <property type="match status" value="1"/>
</dbReference>
<dbReference type="InterPro" id="IPR005225">
    <property type="entry name" value="Small_GTP-bd"/>
</dbReference>
<keyword evidence="3" id="KW-0378">Hydrolase</keyword>
<evidence type="ECO:0000256" key="1">
    <source>
        <dbReference type="ARBA" id="ARBA00022741"/>
    </source>
</evidence>
<keyword evidence="4" id="KW-1185">Reference proteome</keyword>
<dbReference type="PANTHER" id="PTHR24072">
    <property type="entry name" value="RHO FAMILY GTPASE"/>
    <property type="match status" value="1"/>
</dbReference>
<reference evidence="3 4" key="1">
    <citation type="journal article" date="2022" name="bioRxiv">
        <title>Genomics of Preaxostyla Flagellates Illuminates Evolutionary Transitions and the Path Towards Mitochondrial Loss.</title>
        <authorList>
            <person name="Novak L.V.F."/>
            <person name="Treitli S.C."/>
            <person name="Pyrih J."/>
            <person name="Halakuc P."/>
            <person name="Pipaliya S.V."/>
            <person name="Vacek V."/>
            <person name="Brzon O."/>
            <person name="Soukal P."/>
            <person name="Eme L."/>
            <person name="Dacks J.B."/>
            <person name="Karnkowska A."/>
            <person name="Elias M."/>
            <person name="Hampl V."/>
        </authorList>
    </citation>
    <scope>NUCLEOTIDE SEQUENCE [LARGE SCALE GENOMIC DNA]</scope>
    <source>
        <strain evidence="3">NAU3</strain>
        <tissue evidence="3">Gut</tissue>
    </source>
</reference>
<dbReference type="Pfam" id="PF00071">
    <property type="entry name" value="Ras"/>
    <property type="match status" value="1"/>
</dbReference>
<dbReference type="PRINTS" id="PR00449">
    <property type="entry name" value="RASTRNSFRMNG"/>
</dbReference>
<proteinExistence type="predicted"/>
<comment type="caution">
    <text evidence="3">The sequence shown here is derived from an EMBL/GenBank/DDBJ whole genome shotgun (WGS) entry which is preliminary data.</text>
</comment>
<dbReference type="InterPro" id="IPR003578">
    <property type="entry name" value="Small_GTPase_Rho"/>
</dbReference>
<evidence type="ECO:0000313" key="4">
    <source>
        <dbReference type="Proteomes" id="UP001281761"/>
    </source>
</evidence>
<gene>
    <name evidence="3" type="ORF">BLNAU_6284</name>
</gene>
<dbReference type="EMBL" id="JARBJD010000035">
    <property type="protein sequence ID" value="KAK2958781.1"/>
    <property type="molecule type" value="Genomic_DNA"/>
</dbReference>
<keyword evidence="2" id="KW-0342">GTP-binding</keyword>
<dbReference type="PROSITE" id="PS51420">
    <property type="entry name" value="RHO"/>
    <property type="match status" value="1"/>
</dbReference>
<dbReference type="GO" id="GO:0003925">
    <property type="term" value="F:G protein activity"/>
    <property type="evidence" value="ECO:0007669"/>
    <property type="project" value="UniProtKB-EC"/>
</dbReference>
<dbReference type="Gene3D" id="3.40.50.300">
    <property type="entry name" value="P-loop containing nucleotide triphosphate hydrolases"/>
    <property type="match status" value="1"/>
</dbReference>
<protein>
    <submittedName>
        <fullName evidence="3">Transforming protein RhoA</fullName>
        <ecNumber evidence="3">3.6.5.2</ecNumber>
    </submittedName>
</protein>
<dbReference type="SUPFAM" id="SSF52540">
    <property type="entry name" value="P-loop containing nucleoside triphosphate hydrolases"/>
    <property type="match status" value="1"/>
</dbReference>
<dbReference type="InterPro" id="IPR001806">
    <property type="entry name" value="Small_GTPase"/>
</dbReference>
<dbReference type="Proteomes" id="UP001281761">
    <property type="component" value="Unassembled WGS sequence"/>
</dbReference>
<dbReference type="CDD" id="cd00157">
    <property type="entry name" value="Rho"/>
    <property type="match status" value="1"/>
</dbReference>
<organism evidence="3 4">
    <name type="scientific">Blattamonas nauphoetae</name>
    <dbReference type="NCBI Taxonomy" id="2049346"/>
    <lineage>
        <taxon>Eukaryota</taxon>
        <taxon>Metamonada</taxon>
        <taxon>Preaxostyla</taxon>
        <taxon>Oxymonadida</taxon>
        <taxon>Blattamonas</taxon>
    </lineage>
</organism>
<dbReference type="PROSITE" id="PS51421">
    <property type="entry name" value="RAS"/>
    <property type="match status" value="1"/>
</dbReference>
<accession>A0ABQ9Y4W7</accession>
<keyword evidence="1" id="KW-0547">Nucleotide-binding</keyword>